<gene>
    <name evidence="3" type="ORF">D1223_02325</name>
</gene>
<evidence type="ECO:0000259" key="2">
    <source>
        <dbReference type="Pfam" id="PF03061"/>
    </source>
</evidence>
<dbReference type="InterPro" id="IPR003736">
    <property type="entry name" value="PAAI_dom"/>
</dbReference>
<name>A0A399RLT9_9PROT</name>
<dbReference type="Pfam" id="PF03061">
    <property type="entry name" value="4HBT"/>
    <property type="match status" value="1"/>
</dbReference>
<protein>
    <submittedName>
        <fullName evidence="3">Hotdog fold thioesterase</fullName>
    </submittedName>
</protein>
<dbReference type="PANTHER" id="PTHR42856">
    <property type="entry name" value="ACYL-COENZYME A THIOESTERASE PAAI"/>
    <property type="match status" value="1"/>
</dbReference>
<evidence type="ECO:0000256" key="1">
    <source>
        <dbReference type="ARBA" id="ARBA00022801"/>
    </source>
</evidence>
<feature type="domain" description="Thioesterase" evidence="2">
    <location>
        <begin position="63"/>
        <end position="137"/>
    </location>
</feature>
<dbReference type="InterPro" id="IPR052723">
    <property type="entry name" value="Acyl-CoA_thioesterase_PaaI"/>
</dbReference>
<dbReference type="GO" id="GO:0016289">
    <property type="term" value="F:acyl-CoA hydrolase activity"/>
    <property type="evidence" value="ECO:0007669"/>
    <property type="project" value="TreeGrafter"/>
</dbReference>
<dbReference type="Gene3D" id="3.10.129.10">
    <property type="entry name" value="Hotdog Thioesterase"/>
    <property type="match status" value="1"/>
</dbReference>
<keyword evidence="4" id="KW-1185">Reference proteome</keyword>
<dbReference type="PANTHER" id="PTHR42856:SF1">
    <property type="entry name" value="ACYL-COENZYME A THIOESTERASE PAAI"/>
    <property type="match status" value="1"/>
</dbReference>
<evidence type="ECO:0000313" key="3">
    <source>
        <dbReference type="EMBL" id="RIJ32710.1"/>
    </source>
</evidence>
<comment type="caution">
    <text evidence="3">The sequence shown here is derived from an EMBL/GenBank/DDBJ whole genome shotgun (WGS) entry which is preliminary data.</text>
</comment>
<dbReference type="EMBL" id="QWFX01000005">
    <property type="protein sequence ID" value="RIJ32710.1"/>
    <property type="molecule type" value="Genomic_DNA"/>
</dbReference>
<dbReference type="NCBIfam" id="TIGR00369">
    <property type="entry name" value="unchar_dom_1"/>
    <property type="match status" value="1"/>
</dbReference>
<dbReference type="AlphaFoldDB" id="A0A399RLT9"/>
<evidence type="ECO:0000313" key="4">
    <source>
        <dbReference type="Proteomes" id="UP000266385"/>
    </source>
</evidence>
<proteinExistence type="predicted"/>
<dbReference type="InterPro" id="IPR006683">
    <property type="entry name" value="Thioestr_dom"/>
</dbReference>
<reference evidence="3 4" key="1">
    <citation type="submission" date="2018-08" db="EMBL/GenBank/DDBJ databases">
        <title>Henriciella mobilis sp. nov., isolated from seawater.</title>
        <authorList>
            <person name="Cheng H."/>
            <person name="Wu Y.-H."/>
            <person name="Xu X.-W."/>
            <person name="Guo L.-L."/>
        </authorList>
    </citation>
    <scope>NUCLEOTIDE SEQUENCE [LARGE SCALE GENOMIC DNA]</scope>
    <source>
        <strain evidence="3 4">JN25</strain>
    </source>
</reference>
<dbReference type="Proteomes" id="UP000266385">
    <property type="component" value="Unassembled WGS sequence"/>
</dbReference>
<accession>A0A399RLT9</accession>
<organism evidence="3 4">
    <name type="scientific">Henriciella mobilis</name>
    <dbReference type="NCBI Taxonomy" id="2305467"/>
    <lineage>
        <taxon>Bacteria</taxon>
        <taxon>Pseudomonadati</taxon>
        <taxon>Pseudomonadota</taxon>
        <taxon>Alphaproteobacteria</taxon>
        <taxon>Hyphomonadales</taxon>
        <taxon>Hyphomonadaceae</taxon>
        <taxon>Henriciella</taxon>
    </lineage>
</organism>
<dbReference type="SUPFAM" id="SSF54637">
    <property type="entry name" value="Thioesterase/thiol ester dehydrase-isomerase"/>
    <property type="match status" value="1"/>
</dbReference>
<dbReference type="CDD" id="cd03443">
    <property type="entry name" value="PaaI_thioesterase"/>
    <property type="match status" value="1"/>
</dbReference>
<keyword evidence="1" id="KW-0378">Hydrolase</keyword>
<dbReference type="InterPro" id="IPR029069">
    <property type="entry name" value="HotDog_dom_sf"/>
</dbReference>
<sequence length="158" mass="16960">MFGVLLMSGPDECRRSEFDPLEISQTMLSSEGLGPSWGVEVRSASLGRVTIALRTVNEMTNGFGMVHGGVIFALADSAFAYAANSENELSVGQSATIEYIRPARIGEVLIATAEMIADHGRSAVYRISVTNEEGEAVAVAQARSRRLGKPTLPMERPE</sequence>